<dbReference type="EMBL" id="SMFZ01000002">
    <property type="protein sequence ID" value="TCK22519.1"/>
    <property type="molecule type" value="Genomic_DNA"/>
</dbReference>
<organism evidence="2 3">
    <name type="scientific">Pseudonocardia endophytica</name>
    <dbReference type="NCBI Taxonomy" id="401976"/>
    <lineage>
        <taxon>Bacteria</taxon>
        <taxon>Bacillati</taxon>
        <taxon>Actinomycetota</taxon>
        <taxon>Actinomycetes</taxon>
        <taxon>Pseudonocardiales</taxon>
        <taxon>Pseudonocardiaceae</taxon>
        <taxon>Pseudonocardia</taxon>
    </lineage>
</organism>
<evidence type="ECO:0000259" key="1">
    <source>
        <dbReference type="SMART" id="SM00418"/>
    </source>
</evidence>
<evidence type="ECO:0000313" key="2">
    <source>
        <dbReference type="EMBL" id="TCK22519.1"/>
    </source>
</evidence>
<evidence type="ECO:0000313" key="3">
    <source>
        <dbReference type="Proteomes" id="UP000295560"/>
    </source>
</evidence>
<dbReference type="GO" id="GO:0003677">
    <property type="term" value="F:DNA binding"/>
    <property type="evidence" value="ECO:0007669"/>
    <property type="project" value="UniProtKB-KW"/>
</dbReference>
<gene>
    <name evidence="2" type="ORF">EV378_6524</name>
</gene>
<dbReference type="PANTHER" id="PTHR37318:SF1">
    <property type="entry name" value="BSL7504 PROTEIN"/>
    <property type="match status" value="1"/>
</dbReference>
<name>A0A4R1HRT3_PSEEN</name>
<dbReference type="SMART" id="SM00418">
    <property type="entry name" value="HTH_ARSR"/>
    <property type="match status" value="1"/>
</dbReference>
<dbReference type="InterPro" id="IPR001845">
    <property type="entry name" value="HTH_ArsR_DNA-bd_dom"/>
</dbReference>
<comment type="caution">
    <text evidence="2">The sequence shown here is derived from an EMBL/GenBank/DDBJ whole genome shotgun (WGS) entry which is preliminary data.</text>
</comment>
<dbReference type="AlphaFoldDB" id="A0A4R1HRT3"/>
<accession>A0A4R1HRT3</accession>
<dbReference type="Proteomes" id="UP000295560">
    <property type="component" value="Unassembled WGS sequence"/>
</dbReference>
<dbReference type="RefSeq" id="WP_243653866.1">
    <property type="nucleotide sequence ID" value="NZ_SMFZ01000002.1"/>
</dbReference>
<sequence length="115" mass="12622">MSGTPAQPPGFNELIHAPTRLSLMSLLSASNWMEFGLLRDTMELTDSALSKQLGTLEDAGLVQLQRDGVGRGKRVRVRLTPQGRQAFDVHVGALRAIVERSATNVWDRAHQDETA</sequence>
<dbReference type="Pfam" id="PF13601">
    <property type="entry name" value="HTH_34"/>
    <property type="match status" value="1"/>
</dbReference>
<dbReference type="InterPro" id="IPR036390">
    <property type="entry name" value="WH_DNA-bd_sf"/>
</dbReference>
<dbReference type="InterPro" id="IPR036388">
    <property type="entry name" value="WH-like_DNA-bd_sf"/>
</dbReference>
<dbReference type="Gene3D" id="1.10.10.10">
    <property type="entry name" value="Winged helix-like DNA-binding domain superfamily/Winged helix DNA-binding domain"/>
    <property type="match status" value="1"/>
</dbReference>
<dbReference type="InterPro" id="IPR027395">
    <property type="entry name" value="WH_DNA-bd_dom"/>
</dbReference>
<proteinExistence type="predicted"/>
<dbReference type="PANTHER" id="PTHR37318">
    <property type="entry name" value="BSL7504 PROTEIN"/>
    <property type="match status" value="1"/>
</dbReference>
<reference evidence="2 3" key="1">
    <citation type="submission" date="2019-03" db="EMBL/GenBank/DDBJ databases">
        <title>Sequencing the genomes of 1000 actinobacteria strains.</title>
        <authorList>
            <person name="Klenk H.-P."/>
        </authorList>
    </citation>
    <scope>NUCLEOTIDE SEQUENCE [LARGE SCALE GENOMIC DNA]</scope>
    <source>
        <strain evidence="2 3">DSM 44969</strain>
    </source>
</reference>
<dbReference type="SUPFAM" id="SSF46785">
    <property type="entry name" value="Winged helix' DNA-binding domain"/>
    <property type="match status" value="1"/>
</dbReference>
<keyword evidence="3" id="KW-1185">Reference proteome</keyword>
<feature type="domain" description="HTH arsR-type" evidence="1">
    <location>
        <begin position="10"/>
        <end position="100"/>
    </location>
</feature>
<keyword evidence="2" id="KW-0238">DNA-binding</keyword>
<protein>
    <submittedName>
        <fullName evidence="2">Winged helix DNA-binding protein</fullName>
    </submittedName>
</protein>
<dbReference type="GO" id="GO:0003700">
    <property type="term" value="F:DNA-binding transcription factor activity"/>
    <property type="evidence" value="ECO:0007669"/>
    <property type="project" value="InterPro"/>
</dbReference>